<dbReference type="Pfam" id="PF04060">
    <property type="entry name" value="FeS"/>
    <property type="match status" value="1"/>
</dbReference>
<dbReference type="InterPro" id="IPR007202">
    <property type="entry name" value="4Fe-4S_dom"/>
</dbReference>
<dbReference type="OrthoDB" id="9014at2157"/>
<dbReference type="Proteomes" id="UP000006565">
    <property type="component" value="Chromosome"/>
</dbReference>
<dbReference type="Gene3D" id="1.10.15.40">
    <property type="entry name" value="Electron transport complex subunit B, putative Fe-S cluster"/>
    <property type="match status" value="1"/>
</dbReference>
<dbReference type="GO" id="GO:0046872">
    <property type="term" value="F:metal ion binding"/>
    <property type="evidence" value="ECO:0007669"/>
    <property type="project" value="UniProtKB-KW"/>
</dbReference>
<keyword evidence="4" id="KW-0411">Iron-sulfur</keyword>
<dbReference type="PROSITE" id="PS51656">
    <property type="entry name" value="4FE4S"/>
    <property type="match status" value="1"/>
</dbReference>
<keyword evidence="7" id="KW-1185">Reference proteome</keyword>
<dbReference type="GeneID" id="9742725"/>
<evidence type="ECO:0000256" key="2">
    <source>
        <dbReference type="ARBA" id="ARBA00022723"/>
    </source>
</evidence>
<evidence type="ECO:0000256" key="3">
    <source>
        <dbReference type="ARBA" id="ARBA00023004"/>
    </source>
</evidence>
<sequence length="217" mass="24198">MKNTDPGEWIPPGKNCGACGASTCEEFVLMLAGGKKEKPDCPFYRESPDLNNPPESILTANYGDRDIHGDPFDFILHPLPREPSARKIVLPFRPDMTEKLEIKKGDLVLGRPTGAGCPVQHVLSVIEADYLTGLLTCHVVSPLLAREKEDEVKSISAYHIIGFEGVAQTINKEPEFGRRQKFLPGFCMMNLAHTGVVNMVLENRYGIHTRVEDIRIW</sequence>
<evidence type="ECO:0000256" key="4">
    <source>
        <dbReference type="ARBA" id="ARBA00023014"/>
    </source>
</evidence>
<dbReference type="AlphaFoldDB" id="E1RFB1"/>
<reference evidence="6 7" key="1">
    <citation type="journal article" date="2010" name="Stand. Genomic Sci.">
        <title>Complete genome sequence of Methanoplanus petrolearius type strain (SEBR 4847).</title>
        <authorList>
            <person name="Brambilla E."/>
            <person name="Djao O.D."/>
            <person name="Daligault H."/>
            <person name="Lapidus A."/>
            <person name="Lucas S."/>
            <person name="Hammon N."/>
            <person name="Nolan M."/>
            <person name="Tice H."/>
            <person name="Cheng J.F."/>
            <person name="Han C."/>
            <person name="Tapia R."/>
            <person name="Goodwin L."/>
            <person name="Pitluck S."/>
            <person name="Liolios K."/>
            <person name="Ivanova N."/>
            <person name="Mavromatis K."/>
            <person name="Mikhailova N."/>
            <person name="Pati A."/>
            <person name="Chen A."/>
            <person name="Palaniappan K."/>
            <person name="Land M."/>
            <person name="Hauser L."/>
            <person name="Chang Y.J."/>
            <person name="Jeffries C.D."/>
            <person name="Rohde M."/>
            <person name="Spring S."/>
            <person name="Sikorski J."/>
            <person name="Goker M."/>
            <person name="Woyke T."/>
            <person name="Bristow J."/>
            <person name="Eisen J.A."/>
            <person name="Markowitz V."/>
            <person name="Hugenholtz P."/>
            <person name="Kyrpides N.C."/>
            <person name="Klenk H.P."/>
        </authorList>
    </citation>
    <scope>NUCLEOTIDE SEQUENCE [LARGE SCALE GENOMIC DNA]</scope>
    <source>
        <strain evidence="7">DSM 11571 / OCM 486 / SEBR 4847</strain>
    </source>
</reference>
<dbReference type="STRING" id="679926.Mpet_0282"/>
<evidence type="ECO:0000313" key="6">
    <source>
        <dbReference type="EMBL" id="ADN35059.1"/>
    </source>
</evidence>
<gene>
    <name evidence="6" type="ordered locus">Mpet_0282</name>
</gene>
<evidence type="ECO:0000313" key="7">
    <source>
        <dbReference type="Proteomes" id="UP000006565"/>
    </source>
</evidence>
<evidence type="ECO:0000259" key="5">
    <source>
        <dbReference type="PROSITE" id="PS51656"/>
    </source>
</evidence>
<keyword evidence="3" id="KW-0408">Iron</keyword>
<organism evidence="6 7">
    <name type="scientific">Methanolacinia petrolearia (strain DSM 11571 / OCM 486 / SEBR 4847)</name>
    <name type="common">Methanoplanus petrolearius</name>
    <dbReference type="NCBI Taxonomy" id="679926"/>
    <lineage>
        <taxon>Archaea</taxon>
        <taxon>Methanobacteriati</taxon>
        <taxon>Methanobacteriota</taxon>
        <taxon>Stenosarchaea group</taxon>
        <taxon>Methanomicrobia</taxon>
        <taxon>Methanomicrobiales</taxon>
        <taxon>Methanomicrobiaceae</taxon>
        <taxon>Methanolacinia</taxon>
    </lineage>
</organism>
<proteinExistence type="predicted"/>
<dbReference type="RefSeq" id="WP_013328238.1">
    <property type="nucleotide sequence ID" value="NC_014507.1"/>
</dbReference>
<accession>E1RFB1</accession>
<dbReference type="GO" id="GO:0051539">
    <property type="term" value="F:4 iron, 4 sulfur cluster binding"/>
    <property type="evidence" value="ECO:0007669"/>
    <property type="project" value="UniProtKB-KW"/>
</dbReference>
<dbReference type="HOGENOM" id="CLU_087825_0_0_2"/>
<dbReference type="EMBL" id="CP002117">
    <property type="protein sequence ID" value="ADN35059.1"/>
    <property type="molecule type" value="Genomic_DNA"/>
</dbReference>
<keyword evidence="1" id="KW-0004">4Fe-4S</keyword>
<protein>
    <submittedName>
        <fullName evidence="6">Fe-S cluster domain protein</fullName>
    </submittedName>
</protein>
<dbReference type="eggNOG" id="arCOG00295">
    <property type="taxonomic scope" value="Archaea"/>
</dbReference>
<dbReference type="KEGG" id="mpi:Mpet_0282"/>
<evidence type="ECO:0000256" key="1">
    <source>
        <dbReference type="ARBA" id="ARBA00022485"/>
    </source>
</evidence>
<feature type="domain" description="4Fe-4S" evidence="5">
    <location>
        <begin position="1"/>
        <end position="60"/>
    </location>
</feature>
<name>E1RFB1_METP4</name>
<keyword evidence="2" id="KW-0479">Metal-binding</keyword>